<name>A0A3B0VF10_9ZZZZ</name>
<sequence length="76" mass="8841">MQTVYHLRTDELDSQFLEALKTLFKDKMIEIVVTEADETAYLLHSDANREQLLQAIEHVNNNENMVEVALDVHLQD</sequence>
<dbReference type="AlphaFoldDB" id="A0A3B0VF10"/>
<accession>A0A3B0VF10</accession>
<proteinExistence type="predicted"/>
<reference evidence="1" key="1">
    <citation type="submission" date="2018-06" db="EMBL/GenBank/DDBJ databases">
        <authorList>
            <person name="Zhirakovskaya E."/>
        </authorList>
    </citation>
    <scope>NUCLEOTIDE SEQUENCE</scope>
</reference>
<dbReference type="EMBL" id="UOEU01000048">
    <property type="protein sequence ID" value="VAW30384.1"/>
    <property type="molecule type" value="Genomic_DNA"/>
</dbReference>
<gene>
    <name evidence="1" type="ORF">MNBD_CHLOROFLEXI01-3048</name>
</gene>
<organism evidence="1">
    <name type="scientific">hydrothermal vent metagenome</name>
    <dbReference type="NCBI Taxonomy" id="652676"/>
    <lineage>
        <taxon>unclassified sequences</taxon>
        <taxon>metagenomes</taxon>
        <taxon>ecological metagenomes</taxon>
    </lineage>
</organism>
<dbReference type="Gene3D" id="6.10.250.330">
    <property type="match status" value="1"/>
</dbReference>
<evidence type="ECO:0000313" key="1">
    <source>
        <dbReference type="EMBL" id="VAW30384.1"/>
    </source>
</evidence>
<protein>
    <submittedName>
        <fullName evidence="1">Uncharacterized protein</fullName>
    </submittedName>
</protein>